<name>U4LSU4_PYROM</name>
<dbReference type="Proteomes" id="UP000018144">
    <property type="component" value="Unassembled WGS sequence"/>
</dbReference>
<reference evidence="2 3" key="1">
    <citation type="journal article" date="2013" name="PLoS Genet.">
        <title>The genome and development-dependent transcriptomes of Pyronema confluens: a window into fungal evolution.</title>
        <authorList>
            <person name="Traeger S."/>
            <person name="Altegoer F."/>
            <person name="Freitag M."/>
            <person name="Gabaldon T."/>
            <person name="Kempken F."/>
            <person name="Kumar A."/>
            <person name="Marcet-Houben M."/>
            <person name="Poggeler S."/>
            <person name="Stajich J.E."/>
            <person name="Nowrousian M."/>
        </authorList>
    </citation>
    <scope>NUCLEOTIDE SEQUENCE [LARGE SCALE GENOMIC DNA]</scope>
    <source>
        <strain evidence="3">CBS 100304</strain>
        <tissue evidence="2">Vegetative mycelium</tissue>
    </source>
</reference>
<sequence>MRQLQPLSQKRAKRPGDIEPKPKLRVYAMRVKAIAPAEPQLPILQSTKPESVGDPSIWAEIMRGFSVLPLLSG</sequence>
<evidence type="ECO:0000313" key="2">
    <source>
        <dbReference type="EMBL" id="CCX32455.1"/>
    </source>
</evidence>
<dbReference type="AlphaFoldDB" id="U4LSU4"/>
<proteinExistence type="predicted"/>
<protein>
    <submittedName>
        <fullName evidence="2">Uncharacterized protein</fullName>
    </submittedName>
</protein>
<evidence type="ECO:0000256" key="1">
    <source>
        <dbReference type="SAM" id="MobiDB-lite"/>
    </source>
</evidence>
<keyword evidence="3" id="KW-1185">Reference proteome</keyword>
<evidence type="ECO:0000313" key="3">
    <source>
        <dbReference type="Proteomes" id="UP000018144"/>
    </source>
</evidence>
<feature type="region of interest" description="Disordered" evidence="1">
    <location>
        <begin position="1"/>
        <end position="21"/>
    </location>
</feature>
<dbReference type="EMBL" id="HF935878">
    <property type="protein sequence ID" value="CCX32455.1"/>
    <property type="molecule type" value="Genomic_DNA"/>
</dbReference>
<gene>
    <name evidence="2" type="ORF">PCON_13218</name>
</gene>
<accession>U4LSU4</accession>
<organism evidence="2 3">
    <name type="scientific">Pyronema omphalodes (strain CBS 100304)</name>
    <name type="common">Pyronema confluens</name>
    <dbReference type="NCBI Taxonomy" id="1076935"/>
    <lineage>
        <taxon>Eukaryota</taxon>
        <taxon>Fungi</taxon>
        <taxon>Dikarya</taxon>
        <taxon>Ascomycota</taxon>
        <taxon>Pezizomycotina</taxon>
        <taxon>Pezizomycetes</taxon>
        <taxon>Pezizales</taxon>
        <taxon>Pyronemataceae</taxon>
        <taxon>Pyronema</taxon>
    </lineage>
</organism>